<evidence type="ECO:0000256" key="5">
    <source>
        <dbReference type="ARBA" id="ARBA00023315"/>
    </source>
</evidence>
<dbReference type="SUPFAM" id="SSF69593">
    <property type="entry name" value="Glycerol-3-phosphate (1)-acyltransferase"/>
    <property type="match status" value="1"/>
</dbReference>
<dbReference type="OrthoDB" id="9806880at2"/>
<keyword evidence="5 7" id="KW-0012">Acyltransferase</keyword>
<dbReference type="PANTHER" id="PTHR10434">
    <property type="entry name" value="1-ACYL-SN-GLYCEROL-3-PHOSPHATE ACYLTRANSFERASE"/>
    <property type="match status" value="1"/>
</dbReference>
<dbReference type="GO" id="GO:0003841">
    <property type="term" value="F:1-acylglycerol-3-phosphate O-acyltransferase activity"/>
    <property type="evidence" value="ECO:0007669"/>
    <property type="project" value="TreeGrafter"/>
</dbReference>
<dbReference type="EMBL" id="CP028519">
    <property type="protein sequence ID" value="AVY94176.1"/>
    <property type="molecule type" value="Genomic_DNA"/>
</dbReference>
<feature type="domain" description="Phospholipid/glycerol acyltransferase" evidence="6">
    <location>
        <begin position="73"/>
        <end position="185"/>
    </location>
</feature>
<dbReference type="AlphaFoldDB" id="A0A2S0P9Y8"/>
<comment type="pathway">
    <text evidence="1">Lipid metabolism.</text>
</comment>
<evidence type="ECO:0000256" key="3">
    <source>
        <dbReference type="ARBA" id="ARBA00022679"/>
    </source>
</evidence>
<dbReference type="RefSeq" id="WP_028499588.1">
    <property type="nucleotide sequence ID" value="NZ_CP028519.1"/>
</dbReference>
<dbReference type="InterPro" id="IPR002123">
    <property type="entry name" value="Plipid/glycerol_acylTrfase"/>
</dbReference>
<dbReference type="PANTHER" id="PTHR10434:SF64">
    <property type="entry name" value="1-ACYL-SN-GLYCEROL-3-PHOSPHATE ACYLTRANSFERASE-RELATED"/>
    <property type="match status" value="1"/>
</dbReference>
<keyword evidence="3 7" id="KW-0808">Transferase</keyword>
<sequence>MNNRLPLPGRLWRVARLLGHLMAGLGLVSFRYGKLNRAGRAHAGRDWSRRLLRLTGVEIRVIGNQPELIPANTLLVANHVSWLDIFAMCSVSMSRFVAKSEIRRWPVLGWLVTRAGTLYIERGSRRDAMRVNDMLANAMLSGDAMAVFPEGTTTDGARLLPFKASLFESALRAGSVVQPVAIRYLNASGELSTAAPYIDQIHFLGSVWRLLSERQTIVELTFPTPYHAVNQSRHQLALTAYARIAGALRLPAGQDETWDMAAETPADQTA</sequence>
<evidence type="ECO:0000259" key="6">
    <source>
        <dbReference type="SMART" id="SM00563"/>
    </source>
</evidence>
<dbReference type="SMART" id="SM00563">
    <property type="entry name" value="PlsC"/>
    <property type="match status" value="1"/>
</dbReference>
<evidence type="ECO:0000256" key="4">
    <source>
        <dbReference type="ARBA" id="ARBA00023098"/>
    </source>
</evidence>
<keyword evidence="2" id="KW-0444">Lipid biosynthesis</keyword>
<dbReference type="KEGG" id="maer:DAI18_09070"/>
<dbReference type="GO" id="GO:0006654">
    <property type="term" value="P:phosphatidic acid biosynthetic process"/>
    <property type="evidence" value="ECO:0007669"/>
    <property type="project" value="TreeGrafter"/>
</dbReference>
<accession>A0A2S0P9Y8</accession>
<proteinExistence type="predicted"/>
<dbReference type="Pfam" id="PF01553">
    <property type="entry name" value="Acyltransferase"/>
    <property type="match status" value="1"/>
</dbReference>
<dbReference type="Proteomes" id="UP000244173">
    <property type="component" value="Chromosome"/>
</dbReference>
<name>A0A2S0P9Y8_9NEIS</name>
<keyword evidence="4" id="KW-0443">Lipid metabolism</keyword>
<organism evidence="7 8">
    <name type="scientific">Microvirgula aerodenitrificans</name>
    <dbReference type="NCBI Taxonomy" id="57480"/>
    <lineage>
        <taxon>Bacteria</taxon>
        <taxon>Pseudomonadati</taxon>
        <taxon>Pseudomonadota</taxon>
        <taxon>Betaproteobacteria</taxon>
        <taxon>Neisseriales</taxon>
        <taxon>Aquaspirillaceae</taxon>
        <taxon>Microvirgula</taxon>
    </lineage>
</organism>
<evidence type="ECO:0000313" key="7">
    <source>
        <dbReference type="EMBL" id="AVY94176.1"/>
    </source>
</evidence>
<evidence type="ECO:0000256" key="1">
    <source>
        <dbReference type="ARBA" id="ARBA00005189"/>
    </source>
</evidence>
<dbReference type="CDD" id="cd07989">
    <property type="entry name" value="LPLAT_AGPAT-like"/>
    <property type="match status" value="1"/>
</dbReference>
<evidence type="ECO:0000313" key="8">
    <source>
        <dbReference type="Proteomes" id="UP000244173"/>
    </source>
</evidence>
<keyword evidence="8" id="KW-1185">Reference proteome</keyword>
<reference evidence="7 8" key="1">
    <citation type="submission" date="2018-04" db="EMBL/GenBank/DDBJ databases">
        <title>Denitrifier Microvirgula.</title>
        <authorList>
            <person name="Anderson E."/>
            <person name="Jang J."/>
            <person name="Ishii S."/>
        </authorList>
    </citation>
    <scope>NUCLEOTIDE SEQUENCE [LARGE SCALE GENOMIC DNA]</scope>
    <source>
        <strain evidence="7 8">BE2.4</strain>
    </source>
</reference>
<evidence type="ECO:0000256" key="2">
    <source>
        <dbReference type="ARBA" id="ARBA00022516"/>
    </source>
</evidence>
<dbReference type="STRING" id="1122240.GCA_000620105_02583"/>
<gene>
    <name evidence="7" type="ORF">DAI18_09070</name>
</gene>
<protein>
    <submittedName>
        <fullName evidence="7">1-acyl-sn-glycerol-3-phosphate acyltransferase</fullName>
    </submittedName>
</protein>